<keyword evidence="3" id="KW-1185">Reference proteome</keyword>
<evidence type="ECO:0000313" key="3">
    <source>
        <dbReference type="Proteomes" id="UP000015105"/>
    </source>
</evidence>
<reference evidence="2" key="3">
    <citation type="journal article" date="2017" name="Nature">
        <title>Genome sequence of the progenitor of the wheat D genome Aegilops tauschii.</title>
        <authorList>
            <person name="Luo M.C."/>
            <person name="Gu Y.Q."/>
            <person name="Puiu D."/>
            <person name="Wang H."/>
            <person name="Twardziok S.O."/>
            <person name="Deal K.R."/>
            <person name="Huo N."/>
            <person name="Zhu T."/>
            <person name="Wang L."/>
            <person name="Wang Y."/>
            <person name="McGuire P.E."/>
            <person name="Liu S."/>
            <person name="Long H."/>
            <person name="Ramasamy R.K."/>
            <person name="Rodriguez J.C."/>
            <person name="Van S.L."/>
            <person name="Yuan L."/>
            <person name="Wang Z."/>
            <person name="Xia Z."/>
            <person name="Xiao L."/>
            <person name="Anderson O.D."/>
            <person name="Ouyang S."/>
            <person name="Liang Y."/>
            <person name="Zimin A.V."/>
            <person name="Pertea G."/>
            <person name="Qi P."/>
            <person name="Bennetzen J.L."/>
            <person name="Dai X."/>
            <person name="Dawson M.W."/>
            <person name="Muller H.G."/>
            <person name="Kugler K."/>
            <person name="Rivarola-Duarte L."/>
            <person name="Spannagl M."/>
            <person name="Mayer K.F.X."/>
            <person name="Lu F.H."/>
            <person name="Bevan M.W."/>
            <person name="Leroy P."/>
            <person name="Li P."/>
            <person name="You F.M."/>
            <person name="Sun Q."/>
            <person name="Liu Z."/>
            <person name="Lyons E."/>
            <person name="Wicker T."/>
            <person name="Salzberg S.L."/>
            <person name="Devos K.M."/>
            <person name="Dvorak J."/>
        </authorList>
    </citation>
    <scope>NUCLEOTIDE SEQUENCE [LARGE SCALE GENOMIC DNA]</scope>
    <source>
        <strain evidence="2">cv. AL8/78</strain>
    </source>
</reference>
<evidence type="ECO:0008006" key="4">
    <source>
        <dbReference type="Google" id="ProtNLM"/>
    </source>
</evidence>
<reference evidence="2" key="4">
    <citation type="submission" date="2019-03" db="UniProtKB">
        <authorList>
            <consortium name="EnsemblPlants"/>
        </authorList>
    </citation>
    <scope>IDENTIFICATION</scope>
</reference>
<sequence length="383" mass="41907">THCSLSITNHLFEATHSAMGALPRGLLLLGVCAVLVAAVLADASPASSMVVGLAKCADCTRKNMKAEAAFAGLQVAVKCKNADGEYETKAVGAVDKSGAFGVPLGADLLREDGELKQDCFAQLHSAPDHPCPGQEPSMIVRQSADGAEKKGFVAVPGEVHYSSQECASAFLCHFFHKKHLFHKKPALVVPHLKKKAIVIPHIHKKPIVIPHLPIVIPHFHKKPAPVPVPEYKPPTPTPVYTHPTPVPEYKPPTPVYPHPSPIYHPPAADQKTAQDPETDPQLFKKLLHKKPIVIPHFHKKPAPVPEYKPPTPTPVYTHPTPVPEHKPPTPVYTHPTPIYHPPADQKTVQDPETDPQLFKKLLPFIKKNPFFKKFPPAKEDTKP</sequence>
<reference evidence="2" key="5">
    <citation type="journal article" date="2021" name="G3 (Bethesda)">
        <title>Aegilops tauschii genome assembly Aet v5.0 features greater sequence contiguity and improved annotation.</title>
        <authorList>
            <person name="Wang L."/>
            <person name="Zhu T."/>
            <person name="Rodriguez J.C."/>
            <person name="Deal K.R."/>
            <person name="Dubcovsky J."/>
            <person name="McGuire P.E."/>
            <person name="Lux T."/>
            <person name="Spannagl M."/>
            <person name="Mayer K.F.X."/>
            <person name="Baldrich P."/>
            <person name="Meyers B.C."/>
            <person name="Huo N."/>
            <person name="Gu Y.Q."/>
            <person name="Zhou H."/>
            <person name="Devos K.M."/>
            <person name="Bennetzen J.L."/>
            <person name="Unver T."/>
            <person name="Budak H."/>
            <person name="Gulick P.J."/>
            <person name="Galiba G."/>
            <person name="Kalapos B."/>
            <person name="Nelson D.R."/>
            <person name="Li P."/>
            <person name="You F.M."/>
            <person name="Luo M.C."/>
            <person name="Dvorak J."/>
        </authorList>
    </citation>
    <scope>NUCLEOTIDE SEQUENCE [LARGE SCALE GENOMIC DNA]</scope>
    <source>
        <strain evidence="2">cv. AL8/78</strain>
    </source>
</reference>
<protein>
    <recommendedName>
        <fullName evidence="4">Proline-rich protein</fullName>
    </recommendedName>
</protein>
<evidence type="ECO:0000256" key="1">
    <source>
        <dbReference type="SAM" id="MobiDB-lite"/>
    </source>
</evidence>
<dbReference type="AlphaFoldDB" id="A0A453N873"/>
<reference evidence="3" key="2">
    <citation type="journal article" date="2017" name="Nat. Plants">
        <title>The Aegilops tauschii genome reveals multiple impacts of transposons.</title>
        <authorList>
            <person name="Zhao G."/>
            <person name="Zou C."/>
            <person name="Li K."/>
            <person name="Wang K."/>
            <person name="Li T."/>
            <person name="Gao L."/>
            <person name="Zhang X."/>
            <person name="Wang H."/>
            <person name="Yang Z."/>
            <person name="Liu X."/>
            <person name="Jiang W."/>
            <person name="Mao L."/>
            <person name="Kong X."/>
            <person name="Jiao Y."/>
            <person name="Jia J."/>
        </authorList>
    </citation>
    <scope>NUCLEOTIDE SEQUENCE [LARGE SCALE GENOMIC DNA]</scope>
    <source>
        <strain evidence="3">cv. AL8/78</strain>
    </source>
</reference>
<dbReference type="PANTHER" id="PTHR33935">
    <property type="entry name" value="OS10G0148100 PROTEIN"/>
    <property type="match status" value="1"/>
</dbReference>
<accession>A0A453N873</accession>
<feature type="region of interest" description="Disordered" evidence="1">
    <location>
        <begin position="326"/>
        <end position="353"/>
    </location>
</feature>
<dbReference type="PRINTS" id="PR01217">
    <property type="entry name" value="PRICHEXTENSN"/>
</dbReference>
<name>A0A453N873_AEGTS</name>
<dbReference type="Gramene" id="AET6Gv20270900.3">
    <property type="protein sequence ID" value="AET6Gv20270900.3"/>
    <property type="gene ID" value="AET6Gv20270900"/>
</dbReference>
<evidence type="ECO:0000313" key="2">
    <source>
        <dbReference type="EnsemblPlants" id="AET6Gv20270900.3"/>
    </source>
</evidence>
<proteinExistence type="predicted"/>
<dbReference type="Pfam" id="PF01190">
    <property type="entry name" value="Pollen_Ole_e_1"/>
    <property type="match status" value="1"/>
</dbReference>
<dbReference type="EnsemblPlants" id="AET6Gv20270900.3">
    <property type="protein sequence ID" value="AET6Gv20270900.3"/>
    <property type="gene ID" value="AET6Gv20270900"/>
</dbReference>
<organism evidence="2 3">
    <name type="scientific">Aegilops tauschii subsp. strangulata</name>
    <name type="common">Goatgrass</name>
    <dbReference type="NCBI Taxonomy" id="200361"/>
    <lineage>
        <taxon>Eukaryota</taxon>
        <taxon>Viridiplantae</taxon>
        <taxon>Streptophyta</taxon>
        <taxon>Embryophyta</taxon>
        <taxon>Tracheophyta</taxon>
        <taxon>Spermatophyta</taxon>
        <taxon>Magnoliopsida</taxon>
        <taxon>Liliopsida</taxon>
        <taxon>Poales</taxon>
        <taxon>Poaceae</taxon>
        <taxon>BOP clade</taxon>
        <taxon>Pooideae</taxon>
        <taxon>Triticodae</taxon>
        <taxon>Triticeae</taxon>
        <taxon>Triticinae</taxon>
        <taxon>Aegilops</taxon>
    </lineage>
</organism>
<reference evidence="3" key="1">
    <citation type="journal article" date="2014" name="Science">
        <title>Ancient hybridizations among the ancestral genomes of bread wheat.</title>
        <authorList>
            <consortium name="International Wheat Genome Sequencing Consortium,"/>
            <person name="Marcussen T."/>
            <person name="Sandve S.R."/>
            <person name="Heier L."/>
            <person name="Spannagl M."/>
            <person name="Pfeifer M."/>
            <person name="Jakobsen K.S."/>
            <person name="Wulff B.B."/>
            <person name="Steuernagel B."/>
            <person name="Mayer K.F."/>
            <person name="Olsen O.A."/>
        </authorList>
    </citation>
    <scope>NUCLEOTIDE SEQUENCE [LARGE SCALE GENOMIC DNA]</scope>
    <source>
        <strain evidence="3">cv. AL8/78</strain>
    </source>
</reference>
<dbReference type="PANTHER" id="PTHR33935:SF15">
    <property type="entry name" value="OS10G0148100 PROTEIN"/>
    <property type="match status" value="1"/>
</dbReference>
<dbReference type="Proteomes" id="UP000015105">
    <property type="component" value="Chromosome 6D"/>
</dbReference>